<dbReference type="InterPro" id="IPR050654">
    <property type="entry name" value="AChE-related_enzymes"/>
</dbReference>
<dbReference type="InterPro" id="IPR002018">
    <property type="entry name" value="CarbesteraseB"/>
</dbReference>
<proteinExistence type="predicted"/>
<feature type="chain" id="PRO_5022893463" evidence="2">
    <location>
        <begin position="21"/>
        <end position="507"/>
    </location>
</feature>
<dbReference type="PANTHER" id="PTHR43918">
    <property type="entry name" value="ACETYLCHOLINESTERASE"/>
    <property type="match status" value="1"/>
</dbReference>
<dbReference type="GO" id="GO:0052689">
    <property type="term" value="F:carboxylic ester hydrolase activity"/>
    <property type="evidence" value="ECO:0007669"/>
    <property type="project" value="TreeGrafter"/>
</dbReference>
<keyword evidence="2" id="KW-0732">Signal</keyword>
<protein>
    <submittedName>
        <fullName evidence="4">Carboxylesterase family protein</fullName>
    </submittedName>
</protein>
<dbReference type="Proteomes" id="UP000323708">
    <property type="component" value="Unassembled WGS sequence"/>
</dbReference>
<evidence type="ECO:0000313" key="5">
    <source>
        <dbReference type="Proteomes" id="UP000323708"/>
    </source>
</evidence>
<reference evidence="4 5" key="1">
    <citation type="submission" date="2019-09" db="EMBL/GenBank/DDBJ databases">
        <authorList>
            <person name="Chen X.-Y."/>
        </authorList>
    </citation>
    <scope>NUCLEOTIDE SEQUENCE [LARGE SCALE GENOMIC DNA]</scope>
    <source>
        <strain evidence="4 5">NY5</strain>
    </source>
</reference>
<dbReference type="PANTHER" id="PTHR43918:SF4">
    <property type="entry name" value="CARBOXYLIC ESTER HYDROLASE"/>
    <property type="match status" value="1"/>
</dbReference>
<evidence type="ECO:0000313" key="4">
    <source>
        <dbReference type="EMBL" id="KAA1188401.1"/>
    </source>
</evidence>
<accession>A0A5B0WQE5</accession>
<keyword evidence="1" id="KW-0378">Hydrolase</keyword>
<keyword evidence="5" id="KW-1185">Reference proteome</keyword>
<dbReference type="EMBL" id="VTUX01000010">
    <property type="protein sequence ID" value="KAA1188401.1"/>
    <property type="molecule type" value="Genomic_DNA"/>
</dbReference>
<evidence type="ECO:0000256" key="1">
    <source>
        <dbReference type="ARBA" id="ARBA00022801"/>
    </source>
</evidence>
<comment type="caution">
    <text evidence="4">The sequence shown here is derived from an EMBL/GenBank/DDBJ whole genome shotgun (WGS) entry which is preliminary data.</text>
</comment>
<dbReference type="Pfam" id="PF00135">
    <property type="entry name" value="COesterase"/>
    <property type="match status" value="1"/>
</dbReference>
<gene>
    <name evidence="4" type="ORF">F0M18_18050</name>
</gene>
<feature type="signal peptide" evidence="2">
    <location>
        <begin position="1"/>
        <end position="20"/>
    </location>
</feature>
<dbReference type="SUPFAM" id="SSF53474">
    <property type="entry name" value="alpha/beta-Hydrolases"/>
    <property type="match status" value="1"/>
</dbReference>
<dbReference type="InterPro" id="IPR019819">
    <property type="entry name" value="Carboxylesterase_B_CS"/>
</dbReference>
<dbReference type="InterPro" id="IPR029058">
    <property type="entry name" value="AB_hydrolase_fold"/>
</dbReference>
<name>A0A5B0WQE5_9GAMM</name>
<evidence type="ECO:0000259" key="3">
    <source>
        <dbReference type="Pfam" id="PF00135"/>
    </source>
</evidence>
<dbReference type="PROSITE" id="PS00941">
    <property type="entry name" value="CARBOXYLESTERASE_B_2"/>
    <property type="match status" value="1"/>
</dbReference>
<sequence>MTRALLALALLIGLVLPGFAAEKPTLVLGDTRFKGLAVMKGEVEAFLGIPFARPPVGALRWEPPQAPDYSAGVHQATSFAPACYQGDHITSWYRDVVAGFGGDPQIVVAPRVSEDCLYLNIWRPADAESGKLPVIVYVHGGSNQGGWSYEPNYHGHQLASRGAVVVSVAYRLGPFGFFAHPELGSSNFAMQDIAAALAWVQQWIAAAGGDPGRVTVVGESAGASNISLLLAMPGADGLYHRLVHQSAGWVIREMPTLAMAQAQGLALEEAVGAQNLQELRELPAAQLDQAAKAVYADSGFDPVAGDDVLPVALSGRIALGQLPAVDLLIGSNADEWKIYLTPDDTLDGWLEENLPADLHAQAATVLAALGDERRALDAAITGQMYVCPSMDLAAAIDAAGGRSWMYYFSRVRPGDKAAGMGAYHGAELPYVFDTHDSWLPTDVGDRTLTAAMIEYWLSFAHSGDPASKGLPVWPAFTPEQNLVMQLDTHLQLLEHPSAPLCALLEQQ</sequence>
<dbReference type="RefSeq" id="WP_149612866.1">
    <property type="nucleotide sequence ID" value="NZ_VTUX01000010.1"/>
</dbReference>
<evidence type="ECO:0000256" key="2">
    <source>
        <dbReference type="SAM" id="SignalP"/>
    </source>
</evidence>
<dbReference type="AlphaFoldDB" id="A0A5B0WQE5"/>
<feature type="domain" description="Carboxylesterase type B" evidence="3">
    <location>
        <begin position="40"/>
        <end position="491"/>
    </location>
</feature>
<organism evidence="4 5">
    <name type="scientific">Pseudohalioglobus sediminis</name>
    <dbReference type="NCBI Taxonomy" id="2606449"/>
    <lineage>
        <taxon>Bacteria</taxon>
        <taxon>Pseudomonadati</taxon>
        <taxon>Pseudomonadota</taxon>
        <taxon>Gammaproteobacteria</taxon>
        <taxon>Cellvibrionales</taxon>
        <taxon>Halieaceae</taxon>
        <taxon>Pseudohalioglobus</taxon>
    </lineage>
</organism>
<dbReference type="Gene3D" id="3.40.50.1820">
    <property type="entry name" value="alpha/beta hydrolase"/>
    <property type="match status" value="1"/>
</dbReference>